<evidence type="ECO:0000313" key="1">
    <source>
        <dbReference type="EMBL" id="TWG39558.1"/>
    </source>
</evidence>
<gene>
    <name evidence="1" type="ORF">ATF69_1430</name>
</gene>
<dbReference type="AlphaFoldDB" id="A0A561XTW8"/>
<organism evidence="1 2">
    <name type="scientific">Acidovorax delafieldii</name>
    <name type="common">Pseudomonas delafieldii</name>
    <dbReference type="NCBI Taxonomy" id="47920"/>
    <lineage>
        <taxon>Bacteria</taxon>
        <taxon>Pseudomonadati</taxon>
        <taxon>Pseudomonadota</taxon>
        <taxon>Betaproteobacteria</taxon>
        <taxon>Burkholderiales</taxon>
        <taxon>Comamonadaceae</taxon>
        <taxon>Acidovorax</taxon>
    </lineage>
</organism>
<name>A0A561XTW8_ACIDE</name>
<comment type="caution">
    <text evidence="1">The sequence shown here is derived from an EMBL/GenBank/DDBJ whole genome shotgun (WGS) entry which is preliminary data.</text>
</comment>
<protein>
    <submittedName>
        <fullName evidence="1">Uncharacterized protein</fullName>
    </submittedName>
</protein>
<dbReference type="Proteomes" id="UP000321485">
    <property type="component" value="Unassembled WGS sequence"/>
</dbReference>
<accession>A0A561XTW8</accession>
<sequence>MDASFCAAQATAVNLPGFSATATRVQAFRLQSPYALRPEH</sequence>
<reference evidence="1 2" key="1">
    <citation type="journal article" date="2015" name="Stand. Genomic Sci.">
        <title>Genomic Encyclopedia of Bacterial and Archaeal Type Strains, Phase III: the genomes of soil and plant-associated and newly described type strains.</title>
        <authorList>
            <person name="Whitman W.B."/>
            <person name="Woyke T."/>
            <person name="Klenk H.P."/>
            <person name="Zhou Y."/>
            <person name="Lilburn T.G."/>
            <person name="Beck B.J."/>
            <person name="De Vos P."/>
            <person name="Vandamme P."/>
            <person name="Eisen J.A."/>
            <person name="Garrity G."/>
            <person name="Hugenholtz P."/>
            <person name="Kyrpides N.C."/>
        </authorList>
    </citation>
    <scope>NUCLEOTIDE SEQUENCE [LARGE SCALE GENOMIC DNA]</scope>
    <source>
        <strain evidence="1 2">DSM 64</strain>
    </source>
</reference>
<proteinExistence type="predicted"/>
<dbReference type="EMBL" id="VJWE01000011">
    <property type="protein sequence ID" value="TWG39558.1"/>
    <property type="molecule type" value="Genomic_DNA"/>
</dbReference>
<evidence type="ECO:0000313" key="2">
    <source>
        <dbReference type="Proteomes" id="UP000321485"/>
    </source>
</evidence>